<reference evidence="4" key="1">
    <citation type="submission" date="2016-12" db="EMBL/GenBank/DDBJ databases">
        <authorList>
            <person name="Varghese N."/>
            <person name="Submissions S."/>
        </authorList>
    </citation>
    <scope>NUCLEOTIDE SEQUENCE [LARGE SCALE GENOMIC DNA]</scope>
    <source>
        <strain evidence="4">DSM 45599</strain>
    </source>
</reference>
<organism evidence="3 4">
    <name type="scientific">Micromonospora cremea</name>
    <dbReference type="NCBI Taxonomy" id="709881"/>
    <lineage>
        <taxon>Bacteria</taxon>
        <taxon>Bacillati</taxon>
        <taxon>Actinomycetota</taxon>
        <taxon>Actinomycetes</taxon>
        <taxon>Micromonosporales</taxon>
        <taxon>Micromonosporaceae</taxon>
        <taxon>Micromonospora</taxon>
    </lineage>
</organism>
<keyword evidence="4" id="KW-1185">Reference proteome</keyword>
<keyword evidence="2" id="KW-1133">Transmembrane helix</keyword>
<feature type="region of interest" description="Disordered" evidence="1">
    <location>
        <begin position="52"/>
        <end position="78"/>
    </location>
</feature>
<keyword evidence="2" id="KW-0472">Membrane</keyword>
<evidence type="ECO:0000313" key="4">
    <source>
        <dbReference type="Proteomes" id="UP000185124"/>
    </source>
</evidence>
<keyword evidence="2" id="KW-0812">Transmembrane</keyword>
<dbReference type="AlphaFoldDB" id="A0A1N5YUJ8"/>
<protein>
    <submittedName>
        <fullName evidence="3">Uncharacterized protein</fullName>
    </submittedName>
</protein>
<evidence type="ECO:0000256" key="1">
    <source>
        <dbReference type="SAM" id="MobiDB-lite"/>
    </source>
</evidence>
<feature type="transmembrane region" description="Helical" evidence="2">
    <location>
        <begin position="24"/>
        <end position="42"/>
    </location>
</feature>
<dbReference type="EMBL" id="FSQT01000002">
    <property type="protein sequence ID" value="SIN13194.1"/>
    <property type="molecule type" value="Genomic_DNA"/>
</dbReference>
<proteinExistence type="predicted"/>
<dbReference type="RefSeq" id="WP_244298596.1">
    <property type="nucleotide sequence ID" value="NZ_FSQT01000002.1"/>
</dbReference>
<name>A0A1N5YUJ8_9ACTN</name>
<accession>A0A1N5YUJ8</accession>
<feature type="compositionally biased region" description="Basic and acidic residues" evidence="1">
    <location>
        <begin position="66"/>
        <end position="78"/>
    </location>
</feature>
<evidence type="ECO:0000256" key="2">
    <source>
        <dbReference type="SAM" id="Phobius"/>
    </source>
</evidence>
<gene>
    <name evidence="3" type="ORF">SAMN04489832_3275</name>
</gene>
<evidence type="ECO:0000313" key="3">
    <source>
        <dbReference type="EMBL" id="SIN13194.1"/>
    </source>
</evidence>
<dbReference type="Proteomes" id="UP000185124">
    <property type="component" value="Unassembled WGS sequence"/>
</dbReference>
<sequence>MTLLPDDVQPFAGPESTRWDSSRWFWLILLVGAVVVLGGLLGEARQRRRRRSSVVAGPAVEQRPATVEHEARSGRSAA</sequence>
<dbReference type="STRING" id="709881.SAMN04489832_3275"/>